<comment type="caution">
    <text evidence="5">The sequence shown here is derived from an EMBL/GenBank/DDBJ whole genome shotgun (WGS) entry which is preliminary data.</text>
</comment>
<feature type="compositionally biased region" description="Basic and acidic residues" evidence="4">
    <location>
        <begin position="172"/>
        <end position="186"/>
    </location>
</feature>
<dbReference type="Pfam" id="PF07719">
    <property type="entry name" value="TPR_2"/>
    <property type="match status" value="1"/>
</dbReference>
<dbReference type="InterPro" id="IPR013105">
    <property type="entry name" value="TPR_2"/>
</dbReference>
<dbReference type="Proteomes" id="UP000245370">
    <property type="component" value="Unassembled WGS sequence"/>
</dbReference>
<dbReference type="RefSeq" id="WP_109359596.1">
    <property type="nucleotide sequence ID" value="NZ_QFRJ01000006.1"/>
</dbReference>
<protein>
    <submittedName>
        <fullName evidence="5">Uncharacterized protein</fullName>
    </submittedName>
</protein>
<dbReference type="PROSITE" id="PS50005">
    <property type="entry name" value="TPR"/>
    <property type="match status" value="2"/>
</dbReference>
<evidence type="ECO:0000256" key="4">
    <source>
        <dbReference type="SAM" id="MobiDB-lite"/>
    </source>
</evidence>
<dbReference type="SMART" id="SM00028">
    <property type="entry name" value="TPR"/>
    <property type="match status" value="3"/>
</dbReference>
<feature type="compositionally biased region" description="Basic and acidic residues" evidence="4">
    <location>
        <begin position="145"/>
        <end position="162"/>
    </location>
</feature>
<reference evidence="5 6" key="1">
    <citation type="submission" date="2018-05" db="EMBL/GenBank/DDBJ databases">
        <title>Brumimicrobium oceani sp. nov., isolated from coastal sediment.</title>
        <authorList>
            <person name="Kou Y."/>
        </authorList>
    </citation>
    <scope>NUCLEOTIDE SEQUENCE [LARGE SCALE GENOMIC DNA]</scope>
    <source>
        <strain evidence="5 6">C305</strain>
    </source>
</reference>
<dbReference type="InterPro" id="IPR019734">
    <property type="entry name" value="TPR_rpt"/>
</dbReference>
<evidence type="ECO:0000313" key="5">
    <source>
        <dbReference type="EMBL" id="PWH85515.1"/>
    </source>
</evidence>
<dbReference type="OrthoDB" id="1525165at2"/>
<keyword evidence="2 3" id="KW-0802">TPR repeat</keyword>
<organism evidence="5 6">
    <name type="scientific">Brumimicrobium oceani</name>
    <dbReference type="NCBI Taxonomy" id="2100725"/>
    <lineage>
        <taxon>Bacteria</taxon>
        <taxon>Pseudomonadati</taxon>
        <taxon>Bacteroidota</taxon>
        <taxon>Flavobacteriia</taxon>
        <taxon>Flavobacteriales</taxon>
        <taxon>Crocinitomicaceae</taxon>
        <taxon>Brumimicrobium</taxon>
    </lineage>
</organism>
<accession>A0A2U2XCJ5</accession>
<dbReference type="AlphaFoldDB" id="A0A2U2XCJ5"/>
<feature type="repeat" description="TPR" evidence="3">
    <location>
        <begin position="22"/>
        <end position="55"/>
    </location>
</feature>
<proteinExistence type="predicted"/>
<evidence type="ECO:0000256" key="2">
    <source>
        <dbReference type="ARBA" id="ARBA00022803"/>
    </source>
</evidence>
<keyword evidence="6" id="KW-1185">Reference proteome</keyword>
<evidence type="ECO:0000256" key="1">
    <source>
        <dbReference type="ARBA" id="ARBA00022737"/>
    </source>
</evidence>
<name>A0A2U2XCJ5_9FLAO</name>
<evidence type="ECO:0000256" key="3">
    <source>
        <dbReference type="PROSITE-ProRule" id="PRU00339"/>
    </source>
</evidence>
<reference evidence="5 6" key="2">
    <citation type="submission" date="2018-05" db="EMBL/GenBank/DDBJ databases">
        <authorList>
            <person name="Lanie J.A."/>
            <person name="Ng W.-L."/>
            <person name="Kazmierczak K.M."/>
            <person name="Andrzejewski T.M."/>
            <person name="Davidsen T.M."/>
            <person name="Wayne K.J."/>
            <person name="Tettelin H."/>
            <person name="Glass J.I."/>
            <person name="Rusch D."/>
            <person name="Podicherti R."/>
            <person name="Tsui H.-C.T."/>
            <person name="Winkler M.E."/>
        </authorList>
    </citation>
    <scope>NUCLEOTIDE SEQUENCE [LARGE SCALE GENOMIC DNA]</scope>
    <source>
        <strain evidence="5 6">C305</strain>
    </source>
</reference>
<dbReference type="Gene3D" id="1.25.40.10">
    <property type="entry name" value="Tetratricopeptide repeat domain"/>
    <property type="match status" value="1"/>
</dbReference>
<sequence>MRNFLLIALVFLMTGFSIGQSWEDSLRLGKKYYQEKQFDKAYSALLEAQKLAPSHIDLSQDIGNAAYRNEDFEMAEKAFRAAASKKTDPTLKAKNWHNLGNSQMKAKKYKEAIESYKQSLRGNANDDKTRYNLAEAQRRLKIQEEQQKKQNQENQKANEDQQNKQNSQESEQSQKGEEGREGEKNESQNQNPTPKGGNPNEQSEAKPESKLSDRKTERLLEDLLKQEMQTKKKVRGAESGQNQEQIKSGKRW</sequence>
<dbReference type="SUPFAM" id="SSF48452">
    <property type="entry name" value="TPR-like"/>
    <property type="match status" value="1"/>
</dbReference>
<feature type="repeat" description="TPR" evidence="3">
    <location>
        <begin position="93"/>
        <end position="126"/>
    </location>
</feature>
<feature type="region of interest" description="Disordered" evidence="4">
    <location>
        <begin position="145"/>
        <end position="252"/>
    </location>
</feature>
<dbReference type="EMBL" id="QFRJ01000006">
    <property type="protein sequence ID" value="PWH85515.1"/>
    <property type="molecule type" value="Genomic_DNA"/>
</dbReference>
<keyword evidence="1" id="KW-0677">Repeat</keyword>
<gene>
    <name evidence="5" type="ORF">DIT68_09695</name>
</gene>
<feature type="compositionally biased region" description="Basic and acidic residues" evidence="4">
    <location>
        <begin position="203"/>
        <end position="230"/>
    </location>
</feature>
<evidence type="ECO:0000313" key="6">
    <source>
        <dbReference type="Proteomes" id="UP000245370"/>
    </source>
</evidence>
<dbReference type="InterPro" id="IPR011990">
    <property type="entry name" value="TPR-like_helical_dom_sf"/>
</dbReference>